<evidence type="ECO:0000313" key="1">
    <source>
        <dbReference type="EMBL" id="GEN30675.1"/>
    </source>
</evidence>
<protein>
    <submittedName>
        <fullName evidence="1">Uncharacterized protein</fullName>
    </submittedName>
</protein>
<proteinExistence type="predicted"/>
<organism evidence="1 2">
    <name type="scientific">Cerasibacillus quisquiliarum</name>
    <dbReference type="NCBI Taxonomy" id="227865"/>
    <lineage>
        <taxon>Bacteria</taxon>
        <taxon>Bacillati</taxon>
        <taxon>Bacillota</taxon>
        <taxon>Bacilli</taxon>
        <taxon>Bacillales</taxon>
        <taxon>Bacillaceae</taxon>
        <taxon>Cerasibacillus</taxon>
    </lineage>
</organism>
<keyword evidence="2" id="KW-1185">Reference proteome</keyword>
<dbReference type="RefSeq" id="WP_146936155.1">
    <property type="nucleotide sequence ID" value="NZ_BJXW01000009.1"/>
</dbReference>
<name>A0A511UVM6_9BACI</name>
<accession>A0A511UVM6</accession>
<sequence>MIKAKQLRTYVNRAYKLMKQVYIEQGYFASGSIGMEEIYSIHADKEKAEIIVDELLDSGLVQIRKECHALAFELVAEERLHLIREHNLIEEWQHASLFAVMEDHGEVFSVLREVKERNKKLHTIAS</sequence>
<reference evidence="1 2" key="1">
    <citation type="submission" date="2019-07" db="EMBL/GenBank/DDBJ databases">
        <title>Whole genome shotgun sequence of Cerasibacillus quisquiliarum NBRC 102429.</title>
        <authorList>
            <person name="Hosoyama A."/>
            <person name="Uohara A."/>
            <person name="Ohji S."/>
            <person name="Ichikawa N."/>
        </authorList>
    </citation>
    <scope>NUCLEOTIDE SEQUENCE [LARGE SCALE GENOMIC DNA]</scope>
    <source>
        <strain evidence="1 2">NBRC 102429</strain>
    </source>
</reference>
<evidence type="ECO:0000313" key="2">
    <source>
        <dbReference type="Proteomes" id="UP000321491"/>
    </source>
</evidence>
<dbReference type="AlphaFoldDB" id="A0A511UVM6"/>
<dbReference type="Proteomes" id="UP000321491">
    <property type="component" value="Unassembled WGS sequence"/>
</dbReference>
<comment type="caution">
    <text evidence="1">The sequence shown here is derived from an EMBL/GenBank/DDBJ whole genome shotgun (WGS) entry which is preliminary data.</text>
</comment>
<dbReference type="EMBL" id="BJXW01000009">
    <property type="protein sequence ID" value="GEN30675.1"/>
    <property type="molecule type" value="Genomic_DNA"/>
</dbReference>
<gene>
    <name evidence="1" type="ORF">CQU01_09130</name>
</gene>